<dbReference type="AlphaFoldDB" id="A0A255GZ35"/>
<evidence type="ECO:0000256" key="3">
    <source>
        <dbReference type="ARBA" id="ARBA00022763"/>
    </source>
</evidence>
<dbReference type="GO" id="GO:0032993">
    <property type="term" value="C:protein-DNA complex"/>
    <property type="evidence" value="ECO:0007669"/>
    <property type="project" value="TreeGrafter"/>
</dbReference>
<dbReference type="InterPro" id="IPR011257">
    <property type="entry name" value="DNA_glycosylase"/>
</dbReference>
<gene>
    <name evidence="8" type="ORF">CGZ93_12085</name>
</gene>
<reference evidence="8 9" key="1">
    <citation type="submission" date="2017-07" db="EMBL/GenBank/DDBJ databases">
        <title>Draft whole genome sequences of clinical Proprionibacteriaceae strains.</title>
        <authorList>
            <person name="Bernier A.-M."/>
            <person name="Bernard K."/>
            <person name="Domingo M.-C."/>
        </authorList>
    </citation>
    <scope>NUCLEOTIDE SEQUENCE [LARGE SCALE GENOMIC DNA]</scope>
    <source>
        <strain evidence="8 9">NML 130396</strain>
    </source>
</reference>
<name>A0A255GZ35_9ACTN</name>
<evidence type="ECO:0000256" key="2">
    <source>
        <dbReference type="ARBA" id="ARBA00012000"/>
    </source>
</evidence>
<dbReference type="InterPro" id="IPR037046">
    <property type="entry name" value="AlkA_N_sf"/>
</dbReference>
<dbReference type="PANTHER" id="PTHR43003">
    <property type="entry name" value="DNA-3-METHYLADENINE GLYCOSYLASE"/>
    <property type="match status" value="1"/>
</dbReference>
<accession>A0A255GZ35</accession>
<comment type="caution">
    <text evidence="8">The sequence shown here is derived from an EMBL/GenBank/DDBJ whole genome shotgun (WGS) entry which is preliminary data.</text>
</comment>
<dbReference type="SUPFAM" id="SSF48150">
    <property type="entry name" value="DNA-glycosylase"/>
    <property type="match status" value="1"/>
</dbReference>
<protein>
    <recommendedName>
        <fullName evidence="2">DNA-3-methyladenine glycosylase II</fullName>
        <ecNumber evidence="2">3.2.2.21</ecNumber>
    </recommendedName>
</protein>
<dbReference type="GO" id="GO:0043916">
    <property type="term" value="F:DNA-7-methylguanine glycosylase activity"/>
    <property type="evidence" value="ECO:0007669"/>
    <property type="project" value="TreeGrafter"/>
</dbReference>
<evidence type="ECO:0000259" key="6">
    <source>
        <dbReference type="SMART" id="SM00478"/>
    </source>
</evidence>
<evidence type="ECO:0000256" key="1">
    <source>
        <dbReference type="ARBA" id="ARBA00000086"/>
    </source>
</evidence>
<feature type="domain" description="DNA-3-methyladenine glycosylase AlkA N-terminal" evidence="7">
    <location>
        <begin position="59"/>
        <end position="178"/>
    </location>
</feature>
<feature type="region of interest" description="Disordered" evidence="5">
    <location>
        <begin position="1"/>
        <end position="49"/>
    </location>
</feature>
<organism evidence="8 9">
    <name type="scientific">Enemella dayhoffiae</name>
    <dbReference type="NCBI Taxonomy" id="2016507"/>
    <lineage>
        <taxon>Bacteria</taxon>
        <taxon>Bacillati</taxon>
        <taxon>Actinomycetota</taxon>
        <taxon>Actinomycetes</taxon>
        <taxon>Propionibacteriales</taxon>
        <taxon>Propionibacteriaceae</taxon>
        <taxon>Enemella</taxon>
    </lineage>
</organism>
<keyword evidence="4" id="KW-0234">DNA repair</keyword>
<dbReference type="InterPro" id="IPR010316">
    <property type="entry name" value="AlkA_N"/>
</dbReference>
<dbReference type="SMART" id="SM01009">
    <property type="entry name" value="AlkA_N"/>
    <property type="match status" value="1"/>
</dbReference>
<evidence type="ECO:0000313" key="9">
    <source>
        <dbReference type="Proteomes" id="UP000216311"/>
    </source>
</evidence>
<sequence>MDRRAGAARRGPLGRRVDLAPGARGVDHRRRAGAAGAGERAQHRRLGRGLSPVKAHTERLETLAPFDFGGLLAFLGGRTVTGLEFADTDTFARTVRLPGGPAVLAIRGQSAEVGRTAGVELTGWLTDADDLPALRRRVIALLDLGCDPALVDSRLSAVPELAILVTNRPGIRIPGSVEPAETAVRGLLGQQISLIGATRAAERLVREHGDPLPAPLLKAGAAYGLTSLFPTPARLATVDPSRFAMPASRQQALHTLAQALAEGTVDLGGPDLHRVRESLLSLKGIGPWTAGYVLLRGCGDRDVWLESDLVLRREAARRGITAQTLRPALGVRSHASLHLWRAAAERRITPSR</sequence>
<dbReference type="GO" id="GO:0006307">
    <property type="term" value="P:DNA alkylation repair"/>
    <property type="evidence" value="ECO:0007669"/>
    <property type="project" value="TreeGrafter"/>
</dbReference>
<dbReference type="EMBL" id="NMVQ01000023">
    <property type="protein sequence ID" value="OYO20945.1"/>
    <property type="molecule type" value="Genomic_DNA"/>
</dbReference>
<comment type="catalytic activity">
    <reaction evidence="1">
        <text>Hydrolysis of alkylated DNA, releasing 3-methyladenine, 3-methylguanine, 7-methylguanine and 7-methyladenine.</text>
        <dbReference type="EC" id="3.2.2.21"/>
    </reaction>
</comment>
<proteinExistence type="predicted"/>
<dbReference type="SUPFAM" id="SSF55945">
    <property type="entry name" value="TATA-box binding protein-like"/>
    <property type="match status" value="1"/>
</dbReference>
<dbReference type="Gene3D" id="1.10.340.30">
    <property type="entry name" value="Hypothetical protein, domain 2"/>
    <property type="match status" value="1"/>
</dbReference>
<dbReference type="PANTHER" id="PTHR43003:SF13">
    <property type="entry name" value="DNA-3-METHYLADENINE GLYCOSYLASE 2"/>
    <property type="match status" value="1"/>
</dbReference>
<dbReference type="GO" id="GO:0008725">
    <property type="term" value="F:DNA-3-methyladenine glycosylase activity"/>
    <property type="evidence" value="ECO:0007669"/>
    <property type="project" value="TreeGrafter"/>
</dbReference>
<dbReference type="Gene3D" id="3.30.310.20">
    <property type="entry name" value="DNA-3-methyladenine glycosylase AlkA, N-terminal domain"/>
    <property type="match status" value="1"/>
</dbReference>
<dbReference type="Pfam" id="PF06029">
    <property type="entry name" value="AlkA_N"/>
    <property type="match status" value="1"/>
</dbReference>
<dbReference type="SMART" id="SM00478">
    <property type="entry name" value="ENDO3c"/>
    <property type="match status" value="1"/>
</dbReference>
<keyword evidence="9" id="KW-1185">Reference proteome</keyword>
<dbReference type="GO" id="GO:0032131">
    <property type="term" value="F:alkylated DNA binding"/>
    <property type="evidence" value="ECO:0007669"/>
    <property type="project" value="TreeGrafter"/>
</dbReference>
<dbReference type="InterPro" id="IPR051912">
    <property type="entry name" value="Alkylbase_DNA_Glycosylase/TA"/>
</dbReference>
<dbReference type="GO" id="GO:0005737">
    <property type="term" value="C:cytoplasm"/>
    <property type="evidence" value="ECO:0007669"/>
    <property type="project" value="TreeGrafter"/>
</dbReference>
<dbReference type="EC" id="3.2.2.21" evidence="2"/>
<evidence type="ECO:0000256" key="5">
    <source>
        <dbReference type="SAM" id="MobiDB-lite"/>
    </source>
</evidence>
<dbReference type="OrthoDB" id="9811249at2"/>
<keyword evidence="3" id="KW-0227">DNA damage</keyword>
<dbReference type="CDD" id="cd00056">
    <property type="entry name" value="ENDO3c"/>
    <property type="match status" value="1"/>
</dbReference>
<evidence type="ECO:0000259" key="7">
    <source>
        <dbReference type="SMART" id="SM01009"/>
    </source>
</evidence>
<evidence type="ECO:0000313" key="8">
    <source>
        <dbReference type="EMBL" id="OYO20945.1"/>
    </source>
</evidence>
<dbReference type="InterPro" id="IPR003265">
    <property type="entry name" value="HhH-GPD_domain"/>
</dbReference>
<dbReference type="Proteomes" id="UP000216311">
    <property type="component" value="Unassembled WGS sequence"/>
</dbReference>
<dbReference type="GO" id="GO:0006285">
    <property type="term" value="P:base-excision repair, AP site formation"/>
    <property type="evidence" value="ECO:0007669"/>
    <property type="project" value="TreeGrafter"/>
</dbReference>
<feature type="domain" description="HhH-GPD" evidence="6">
    <location>
        <begin position="188"/>
        <end position="344"/>
    </location>
</feature>
<evidence type="ECO:0000256" key="4">
    <source>
        <dbReference type="ARBA" id="ARBA00023204"/>
    </source>
</evidence>